<evidence type="ECO:0000313" key="1">
    <source>
        <dbReference type="EMBL" id="QHT80987.1"/>
    </source>
</evidence>
<sequence length="1348" mass="150268">MLSATVLNRGTGVTASIQFWDDSSIDTIQLQIGCIVGVHPDRLRIYVQGEFDGSYYAKDARKWEALFLRMSPDGKPIHKSSLAAYNAHRSDSTIPFELAEYDKTAWMNLNPAYETSFRELRILGVPEERSWIFPLNNGDPPEHTPPASQTSIDIKSIFKTHHPYKVLQFEVVEHSELLPQIELLYYPRLRVGSPAAVPPDTARGVARQLEIVGGVRLLDSPKPDKVAVVQARWKLALVDTDFGNAVRNRFEQIFYGTTLSKDIPCISFFSSRQEQSRHKFFTDNSEKTPFLDLRLWNTWWTATKPVKSKPALVLYRGSGRHSYDRITVSSTEIVLSCARTDNESKRTDIEDLRMQMKEFLLSVDGLVLQPADVDDDRWILQDAAAVLHYTKDLRDADFRRFDCLRGIYEATTPDKLVFRLLRADQSDSGLSDNQVTVVQMLKDDENTNADDVREQIPELTSSESISLLANVKSLLVDTPDLADRSTIRLPTMRYTAKSVVLTHAPDLKRIVQYVNVLRDVLIRPDNSDLDGFCPKRAESVEAEVAAPVVVSAAPEVSEATAPVDEDEFDIMAMISEDAPAVASAAPPAPEAEPSSTGKKVARKVAAKGATTSMALYFSEQLHEFDSQTYDPSDSQIFRKCDRPRQPVILKAGETDRFEEDGALADYAVTQAGKTLDLYDPNGTVICPELWCTVDRIPLTTEQLVRDACPVCKGKIRSTDKAVEKTQDTTEFSVLRRDAKFAYPGFVKYQSKKNNKPIPCCFMTSQTTKVSFAKKEKSEVAAPSVAEAFYVLGETKTRLGELRLGYISKPLVELFKIPVDYAPIVDAGNRVQSGQGSFFRAGVGRAETSLPKVIPHMRGRIKSPSEEPAKTVMCSFFRSWKGADGEGDDPIARRVSSINKAFREKTMTILEELEYACLASGCRLYVVFTNSATGEVQTSCFMPLRSAKTITYKHTIMVAADSSDPLSVDYISNVSRTTTAPAFNADLTYTSYDAALKTKLESLVKRLEDARVSACISEVPSIEDAIAVIDKVLPAEKANLKLIRDPYRRFQALYIPKKVLLPFRPATQVPTSFTGGLSSDSVDDYANIAPDDFPPRLDMLNILRSAKEIHGGFEYAHDAYDIHNRAVELVTRAGLRVPVSSDVAAESPHPIEEIVQTTRAAEEKTLAFGKPDEDAIKRARSITYEAEIFDFLLFQLTKDVQTEEYGALREVLSQSNPDIEELRPLLAAWMDDTLRFSAADDPPTFYSKIRQPCRGRDEPKCSGLCVWDGASCKVQIKTGVREGLRRDVIGKRLLSTLVSNDKIRGVIFENRASPFFSSILYLEFPHEVILSDEDVYSVLRPSGSVSASA</sequence>
<name>A0A6C0HKU6_9ZZZZ</name>
<reference evidence="1" key="1">
    <citation type="journal article" date="2020" name="Nature">
        <title>Giant virus diversity and host interactions through global metagenomics.</title>
        <authorList>
            <person name="Schulz F."/>
            <person name="Roux S."/>
            <person name="Paez-Espino D."/>
            <person name="Jungbluth S."/>
            <person name="Walsh D.A."/>
            <person name="Denef V.J."/>
            <person name="McMahon K.D."/>
            <person name="Konstantinidis K.T."/>
            <person name="Eloe-Fadrosh E.A."/>
            <person name="Kyrpides N.C."/>
            <person name="Woyke T."/>
        </authorList>
    </citation>
    <scope>NUCLEOTIDE SEQUENCE</scope>
    <source>
        <strain evidence="1">GVMAG-M-3300023184-135</strain>
    </source>
</reference>
<protein>
    <submittedName>
        <fullName evidence="1">Uncharacterized protein</fullName>
    </submittedName>
</protein>
<dbReference type="EMBL" id="MN739976">
    <property type="protein sequence ID" value="QHT80987.1"/>
    <property type="molecule type" value="Genomic_DNA"/>
</dbReference>
<accession>A0A6C0HKU6</accession>
<proteinExistence type="predicted"/>
<organism evidence="1">
    <name type="scientific">viral metagenome</name>
    <dbReference type="NCBI Taxonomy" id="1070528"/>
    <lineage>
        <taxon>unclassified sequences</taxon>
        <taxon>metagenomes</taxon>
        <taxon>organismal metagenomes</taxon>
    </lineage>
</organism>